<evidence type="ECO:0000313" key="1">
    <source>
        <dbReference type="EMBL" id="VDP59623.1"/>
    </source>
</evidence>
<evidence type="ECO:0000313" key="3">
    <source>
        <dbReference type="WBParaSite" id="SCUD_0001559201-mRNA-1"/>
    </source>
</evidence>
<name>A0A183KKM7_9TREM</name>
<evidence type="ECO:0000313" key="2">
    <source>
        <dbReference type="Proteomes" id="UP000279833"/>
    </source>
</evidence>
<dbReference type="EMBL" id="UZAK01037762">
    <property type="protein sequence ID" value="VDP59623.1"/>
    <property type="molecule type" value="Genomic_DNA"/>
</dbReference>
<reference evidence="1 2" key="2">
    <citation type="submission" date="2018-11" db="EMBL/GenBank/DDBJ databases">
        <authorList>
            <consortium name="Pathogen Informatics"/>
        </authorList>
    </citation>
    <scope>NUCLEOTIDE SEQUENCE [LARGE SCALE GENOMIC DNA]</scope>
    <source>
        <strain evidence="1">Dakar</strain>
        <strain evidence="2">Dakar, Senegal</strain>
    </source>
</reference>
<keyword evidence="2" id="KW-1185">Reference proteome</keyword>
<dbReference type="Proteomes" id="UP000279833">
    <property type="component" value="Unassembled WGS sequence"/>
</dbReference>
<protein>
    <submittedName>
        <fullName evidence="1 3">Uncharacterized protein</fullName>
    </submittedName>
</protein>
<sequence length="54" mass="6559">MQKHEMLLETFRNAHLQLILQLNAFYLLHVFLLHSETTVEFFLLQNQMTELKLE</sequence>
<proteinExistence type="predicted"/>
<organism evidence="3">
    <name type="scientific">Schistosoma curassoni</name>
    <dbReference type="NCBI Taxonomy" id="6186"/>
    <lineage>
        <taxon>Eukaryota</taxon>
        <taxon>Metazoa</taxon>
        <taxon>Spiralia</taxon>
        <taxon>Lophotrochozoa</taxon>
        <taxon>Platyhelminthes</taxon>
        <taxon>Trematoda</taxon>
        <taxon>Digenea</taxon>
        <taxon>Strigeidida</taxon>
        <taxon>Schistosomatoidea</taxon>
        <taxon>Schistosomatidae</taxon>
        <taxon>Schistosoma</taxon>
    </lineage>
</organism>
<dbReference type="WBParaSite" id="SCUD_0001559201-mRNA-1">
    <property type="protein sequence ID" value="SCUD_0001559201-mRNA-1"/>
    <property type="gene ID" value="SCUD_0001559201"/>
</dbReference>
<dbReference type="AlphaFoldDB" id="A0A183KKM7"/>
<reference evidence="3" key="1">
    <citation type="submission" date="2016-06" db="UniProtKB">
        <authorList>
            <consortium name="WormBaseParasite"/>
        </authorList>
    </citation>
    <scope>IDENTIFICATION</scope>
</reference>
<accession>A0A183KKM7</accession>
<gene>
    <name evidence="1" type="ORF">SCUD_LOCUS15589</name>
</gene>